<protein>
    <submittedName>
        <fullName evidence="1">Uncharacterized protein</fullName>
    </submittedName>
</protein>
<dbReference type="AlphaFoldDB" id="A0A2P2PF50"/>
<evidence type="ECO:0000313" key="1">
    <source>
        <dbReference type="EMBL" id="MBX53366.1"/>
    </source>
</evidence>
<sequence length="55" mass="6553">MIGSWFHLSPDKLDVKLKYSILWERKVAPATIDQMVQFFNARHQDPRKNIRHCVS</sequence>
<accession>A0A2P2PF50</accession>
<organism evidence="1">
    <name type="scientific">Rhizophora mucronata</name>
    <name type="common">Asiatic mangrove</name>
    <dbReference type="NCBI Taxonomy" id="61149"/>
    <lineage>
        <taxon>Eukaryota</taxon>
        <taxon>Viridiplantae</taxon>
        <taxon>Streptophyta</taxon>
        <taxon>Embryophyta</taxon>
        <taxon>Tracheophyta</taxon>
        <taxon>Spermatophyta</taxon>
        <taxon>Magnoliopsida</taxon>
        <taxon>eudicotyledons</taxon>
        <taxon>Gunneridae</taxon>
        <taxon>Pentapetalae</taxon>
        <taxon>rosids</taxon>
        <taxon>fabids</taxon>
        <taxon>Malpighiales</taxon>
        <taxon>Rhizophoraceae</taxon>
        <taxon>Rhizophora</taxon>
    </lineage>
</organism>
<proteinExistence type="predicted"/>
<reference evidence="1" key="1">
    <citation type="submission" date="2018-02" db="EMBL/GenBank/DDBJ databases">
        <title>Rhizophora mucronata_Transcriptome.</title>
        <authorList>
            <person name="Meera S.P."/>
            <person name="Sreeshan A."/>
            <person name="Augustine A."/>
        </authorList>
    </citation>
    <scope>NUCLEOTIDE SEQUENCE</scope>
    <source>
        <tissue evidence="1">Leaf</tissue>
    </source>
</reference>
<dbReference type="EMBL" id="GGEC01072882">
    <property type="protein sequence ID" value="MBX53366.1"/>
    <property type="molecule type" value="Transcribed_RNA"/>
</dbReference>
<name>A0A2P2PF50_RHIMU</name>